<protein>
    <recommendedName>
        <fullName evidence="4 13">Threonylcarbamoyl-AMP synthase</fullName>
        <shortName evidence="13">TC-AMP synthase</shortName>
        <ecNumber evidence="3 13">2.7.7.87</ecNumber>
    </recommendedName>
    <alternativeName>
        <fullName evidence="11 13">L-threonylcarbamoyladenylate synthase</fullName>
    </alternativeName>
</protein>
<feature type="binding site" evidence="14">
    <location>
        <position position="51"/>
    </location>
    <ligand>
        <name>L-threonine</name>
        <dbReference type="ChEBI" id="CHEBI:57926"/>
    </ligand>
</feature>
<evidence type="ECO:0000256" key="8">
    <source>
        <dbReference type="ARBA" id="ARBA00022695"/>
    </source>
</evidence>
<dbReference type="PANTHER" id="PTHR17490:SF16">
    <property type="entry name" value="THREONYLCARBAMOYL-AMP SYNTHASE"/>
    <property type="match status" value="1"/>
</dbReference>
<sequence>MKETLPFLHDPDRHGPARGRAAREPRVTPDDLERAALRLEAGLTVVFPTETVYGLGADASNPEAVRRIYEIKGRPADHPLIVHIAGLGDLEAWADPIPPEAWRLGERFWPGPLTLILPCRGEVPKAVTGGRDTIAVRVPAHPVAAALLKAFGRGIAAPSANRFGRLSPTTSGHVREEFGEEAGMVLEGGPCRIGVESTIVSLVGETPLILRPGALTAGQIGEVLGRKIGGASEGQVVPAAPGSHSVHYAPKTPLEILSGTHLPGRVFRTIRAGEKAGILALTQGAGSFGSDKVATILMPSRADEYARELYAALHRLDRSGCDRLFAERPPATEEWIAVRDRLGRACAGRSVPGPGDA</sequence>
<dbReference type="AlphaFoldDB" id="C6HYJ1"/>
<feature type="binding site" evidence="14">
    <location>
        <position position="159"/>
    </location>
    <ligand>
        <name>ATP</name>
        <dbReference type="ChEBI" id="CHEBI:30616"/>
    </ligand>
</feature>
<evidence type="ECO:0000313" key="18">
    <source>
        <dbReference type="Proteomes" id="UP000009374"/>
    </source>
</evidence>
<dbReference type="InterPro" id="IPR050156">
    <property type="entry name" value="TC-AMP_synthase_SUA5"/>
</dbReference>
<dbReference type="Pfam" id="PF01300">
    <property type="entry name" value="Sua5_yciO_yrdC"/>
    <property type="match status" value="1"/>
</dbReference>
<feature type="binding site" evidence="14">
    <location>
        <position position="83"/>
    </location>
    <ligand>
        <name>L-threonine</name>
        <dbReference type="ChEBI" id="CHEBI:57926"/>
    </ligand>
</feature>
<evidence type="ECO:0000256" key="13">
    <source>
        <dbReference type="PIRNR" id="PIRNR004930"/>
    </source>
</evidence>
<dbReference type="GO" id="GO:0000049">
    <property type="term" value="F:tRNA binding"/>
    <property type="evidence" value="ECO:0007669"/>
    <property type="project" value="TreeGrafter"/>
</dbReference>
<evidence type="ECO:0000256" key="4">
    <source>
        <dbReference type="ARBA" id="ARBA00015492"/>
    </source>
</evidence>
<gene>
    <name evidence="17" type="ORF">UBAL3_94240067</name>
</gene>
<dbReference type="Proteomes" id="UP000009374">
    <property type="component" value="Unassembled WGS sequence"/>
</dbReference>
<feature type="binding site" evidence="14">
    <location>
        <position position="137"/>
    </location>
    <ligand>
        <name>L-threonine</name>
        <dbReference type="ChEBI" id="CHEBI:57926"/>
    </ligand>
</feature>
<evidence type="ECO:0000256" key="1">
    <source>
        <dbReference type="ARBA" id="ARBA00004496"/>
    </source>
</evidence>
<evidence type="ECO:0000256" key="2">
    <source>
        <dbReference type="ARBA" id="ARBA00007663"/>
    </source>
</evidence>
<comment type="catalytic activity">
    <reaction evidence="12 13">
        <text>L-threonine + hydrogencarbonate + ATP = L-threonylcarbamoyladenylate + diphosphate + H2O</text>
        <dbReference type="Rhea" id="RHEA:36407"/>
        <dbReference type="ChEBI" id="CHEBI:15377"/>
        <dbReference type="ChEBI" id="CHEBI:17544"/>
        <dbReference type="ChEBI" id="CHEBI:30616"/>
        <dbReference type="ChEBI" id="CHEBI:33019"/>
        <dbReference type="ChEBI" id="CHEBI:57926"/>
        <dbReference type="ChEBI" id="CHEBI:73682"/>
        <dbReference type="EC" id="2.7.7.87"/>
    </reaction>
</comment>
<dbReference type="Gene3D" id="3.90.870.10">
    <property type="entry name" value="DHBP synthase"/>
    <property type="match status" value="1"/>
</dbReference>
<organism evidence="17 18">
    <name type="scientific">Leptospirillum ferrodiazotrophum</name>
    <dbReference type="NCBI Taxonomy" id="412449"/>
    <lineage>
        <taxon>Bacteria</taxon>
        <taxon>Pseudomonadati</taxon>
        <taxon>Nitrospirota</taxon>
        <taxon>Nitrospiria</taxon>
        <taxon>Nitrospirales</taxon>
        <taxon>Nitrospiraceae</taxon>
        <taxon>Leptospirillum</taxon>
    </lineage>
</organism>
<keyword evidence="18" id="KW-1185">Reference proteome</keyword>
<feature type="binding site" evidence="14">
    <location>
        <position position="133"/>
    </location>
    <ligand>
        <name>ATP</name>
        <dbReference type="ChEBI" id="CHEBI:30616"/>
    </ligand>
</feature>
<feature type="binding site" evidence="14">
    <location>
        <position position="74"/>
    </location>
    <ligand>
        <name>ATP</name>
        <dbReference type="ChEBI" id="CHEBI:30616"/>
    </ligand>
</feature>
<evidence type="ECO:0000256" key="5">
    <source>
        <dbReference type="ARBA" id="ARBA00022490"/>
    </source>
</evidence>
<dbReference type="InterPro" id="IPR038385">
    <property type="entry name" value="Sua5/YwlC_C"/>
</dbReference>
<comment type="similarity">
    <text evidence="2 13">Belongs to the SUA5 family.</text>
</comment>
<dbReference type="PIRSF" id="PIRSF004930">
    <property type="entry name" value="Tln_factor_SUA5"/>
    <property type="match status" value="1"/>
</dbReference>
<evidence type="ECO:0000313" key="17">
    <source>
        <dbReference type="EMBL" id="EES52276.1"/>
    </source>
</evidence>
<dbReference type="FunFam" id="3.90.870.10:FF:000009">
    <property type="entry name" value="Threonylcarbamoyl-AMP synthase, putative"/>
    <property type="match status" value="1"/>
</dbReference>
<dbReference type="Gene3D" id="3.40.50.11030">
    <property type="entry name" value="Threonylcarbamoyl-AMP synthase, C-terminal domain"/>
    <property type="match status" value="1"/>
</dbReference>
<dbReference type="SUPFAM" id="SSF55821">
    <property type="entry name" value="YrdC/RibB"/>
    <property type="match status" value="1"/>
</dbReference>
<feature type="binding site" evidence="14">
    <location>
        <position position="248"/>
    </location>
    <ligand>
        <name>ATP</name>
        <dbReference type="ChEBI" id="CHEBI:30616"/>
    </ligand>
</feature>
<evidence type="ECO:0000256" key="10">
    <source>
        <dbReference type="ARBA" id="ARBA00022840"/>
    </source>
</evidence>
<dbReference type="NCBIfam" id="TIGR00057">
    <property type="entry name" value="L-threonylcarbamoyladenylate synthase"/>
    <property type="match status" value="1"/>
</dbReference>
<feature type="binding site" evidence="14">
    <location>
        <position position="197"/>
    </location>
    <ligand>
        <name>L-threonine</name>
        <dbReference type="ChEBI" id="CHEBI:57926"/>
    </ligand>
</feature>
<comment type="function">
    <text evidence="13">Required for the formation of a threonylcarbamoyl group on adenosine at position 37 (t(6)A37) in tRNAs that read codons beginning with adenine.</text>
</comment>
<dbReference type="PANTHER" id="PTHR17490">
    <property type="entry name" value="SUA5"/>
    <property type="match status" value="1"/>
</dbReference>
<dbReference type="PROSITE" id="PS51163">
    <property type="entry name" value="YRDC"/>
    <property type="match status" value="1"/>
</dbReference>
<keyword evidence="5 13" id="KW-0963">Cytoplasm</keyword>
<evidence type="ECO:0000256" key="15">
    <source>
        <dbReference type="SAM" id="MobiDB-lite"/>
    </source>
</evidence>
<name>C6HYJ1_9BACT</name>
<keyword evidence="10 13" id="KW-0067">ATP-binding</keyword>
<feature type="binding site" evidence="14">
    <location>
        <position position="167"/>
    </location>
    <ligand>
        <name>ATP</name>
        <dbReference type="ChEBI" id="CHEBI:30616"/>
    </ligand>
</feature>
<feature type="domain" description="YrdC-like" evidence="16">
    <location>
        <begin position="29"/>
        <end position="215"/>
    </location>
</feature>
<proteinExistence type="inferred from homology"/>
<dbReference type="GO" id="GO:0003725">
    <property type="term" value="F:double-stranded RNA binding"/>
    <property type="evidence" value="ECO:0007669"/>
    <property type="project" value="UniProtKB-UniRule"/>
</dbReference>
<dbReference type="InterPro" id="IPR017945">
    <property type="entry name" value="DHBP_synth_RibB-like_a/b_dom"/>
</dbReference>
<evidence type="ECO:0000256" key="14">
    <source>
        <dbReference type="PIRSR" id="PIRSR004930-1"/>
    </source>
</evidence>
<dbReference type="InterPro" id="IPR010923">
    <property type="entry name" value="T(6)A37_SUA5"/>
</dbReference>
<dbReference type="Pfam" id="PF03481">
    <property type="entry name" value="Sua5_C"/>
    <property type="match status" value="1"/>
</dbReference>
<dbReference type="GO" id="GO:0006450">
    <property type="term" value="P:regulation of translational fidelity"/>
    <property type="evidence" value="ECO:0007669"/>
    <property type="project" value="TreeGrafter"/>
</dbReference>
<feature type="binding site" evidence="14">
    <location>
        <position position="157"/>
    </location>
    <ligand>
        <name>L-threonine</name>
        <dbReference type="ChEBI" id="CHEBI:57926"/>
    </ligand>
</feature>
<keyword evidence="9 13" id="KW-0547">Nucleotide-binding</keyword>
<evidence type="ECO:0000256" key="9">
    <source>
        <dbReference type="ARBA" id="ARBA00022741"/>
    </source>
</evidence>
<dbReference type="EMBL" id="GG693878">
    <property type="protein sequence ID" value="EES52276.1"/>
    <property type="molecule type" value="Genomic_DNA"/>
</dbReference>
<evidence type="ECO:0000256" key="3">
    <source>
        <dbReference type="ARBA" id="ARBA00012584"/>
    </source>
</evidence>
<feature type="region of interest" description="Disordered" evidence="15">
    <location>
        <begin position="1"/>
        <end position="27"/>
    </location>
</feature>
<dbReference type="GO" id="GO:0061710">
    <property type="term" value="F:L-threonylcarbamoyladenylate synthase"/>
    <property type="evidence" value="ECO:0007669"/>
    <property type="project" value="UniProtKB-EC"/>
</dbReference>
<dbReference type="InterPro" id="IPR005145">
    <property type="entry name" value="Sua5_C"/>
</dbReference>
<feature type="binding site" evidence="14">
    <location>
        <position position="211"/>
    </location>
    <ligand>
        <name>ATP</name>
        <dbReference type="ChEBI" id="CHEBI:30616"/>
    </ligand>
</feature>
<reference evidence="17 18" key="1">
    <citation type="journal article" date="2009" name="Appl. Environ. Microbiol.">
        <title>Community genomic and proteomic analyses of chemoautotrophic iron-oxidizing "Leptospirillum rubarum" (Group II) and "Leptospirillum ferrodiazotrophum" (Group III) bacteria in acid mine drainage biofilms.</title>
        <authorList>
            <person name="Goltsman D.S."/>
            <person name="Denef V.J."/>
            <person name="Singer S.W."/>
            <person name="VerBerkmoes N.C."/>
            <person name="Lefsrud M."/>
            <person name="Mueller R.S."/>
            <person name="Dick G.J."/>
            <person name="Sun C.L."/>
            <person name="Wheeler K.E."/>
            <person name="Zemla A."/>
            <person name="Baker B.J."/>
            <person name="Hauser L."/>
            <person name="Land M."/>
            <person name="Shah M.B."/>
            <person name="Thelen M.P."/>
            <person name="Hettich R.L."/>
            <person name="Banfield J.F."/>
        </authorList>
    </citation>
    <scope>NUCLEOTIDE SEQUENCE [LARGE SCALE GENOMIC DNA]</scope>
</reference>
<accession>C6HYJ1</accession>
<evidence type="ECO:0000256" key="11">
    <source>
        <dbReference type="ARBA" id="ARBA00029774"/>
    </source>
</evidence>
<keyword evidence="8 13" id="KW-0548">Nucleotidyltransferase</keyword>
<evidence type="ECO:0000256" key="12">
    <source>
        <dbReference type="ARBA" id="ARBA00048366"/>
    </source>
</evidence>
<evidence type="ECO:0000259" key="16">
    <source>
        <dbReference type="PROSITE" id="PS51163"/>
    </source>
</evidence>
<dbReference type="GO" id="GO:0005737">
    <property type="term" value="C:cytoplasm"/>
    <property type="evidence" value="ECO:0007669"/>
    <property type="project" value="UniProtKB-SubCell"/>
</dbReference>
<keyword evidence="7 13" id="KW-0819">tRNA processing</keyword>
<keyword evidence="6 13" id="KW-0808">Transferase</keyword>
<dbReference type="InterPro" id="IPR006070">
    <property type="entry name" value="Sua5-like_dom"/>
</dbReference>
<comment type="subcellular location">
    <subcellularLocation>
        <location evidence="1 13">Cytoplasm</location>
    </subcellularLocation>
</comment>
<evidence type="ECO:0000256" key="7">
    <source>
        <dbReference type="ARBA" id="ARBA00022694"/>
    </source>
</evidence>
<dbReference type="GO" id="GO:0005524">
    <property type="term" value="F:ATP binding"/>
    <property type="evidence" value="ECO:0007669"/>
    <property type="project" value="UniProtKB-UniRule"/>
</dbReference>
<dbReference type="GO" id="GO:0008033">
    <property type="term" value="P:tRNA processing"/>
    <property type="evidence" value="ECO:0007669"/>
    <property type="project" value="UniProtKB-KW"/>
</dbReference>
<dbReference type="EC" id="2.7.7.87" evidence="3 13"/>
<evidence type="ECO:0000256" key="6">
    <source>
        <dbReference type="ARBA" id="ARBA00022679"/>
    </source>
</evidence>